<evidence type="ECO:0000256" key="1">
    <source>
        <dbReference type="SAM" id="MobiDB-lite"/>
    </source>
</evidence>
<evidence type="ECO:0000313" key="3">
    <source>
        <dbReference type="EMBL" id="MBP1468793.1"/>
    </source>
</evidence>
<protein>
    <submittedName>
        <fullName evidence="3">Uncharacterized protein</fullName>
    </submittedName>
</protein>
<feature type="compositionally biased region" description="Low complexity" evidence="1">
    <location>
        <begin position="89"/>
        <end position="100"/>
    </location>
</feature>
<feature type="transmembrane region" description="Helical" evidence="2">
    <location>
        <begin position="210"/>
        <end position="228"/>
    </location>
</feature>
<feature type="region of interest" description="Disordered" evidence="1">
    <location>
        <begin position="89"/>
        <end position="114"/>
    </location>
</feature>
<sequence length="292" mass="32172">MAAGKPVLDAQTRRDLRERFGAPPDLLTYLEAEYDQEAIRRAFLKLTVPEIAERVGYPLSADEREAYQAFLAQAAEAAADAAAEAAPRAPAEPAVRAEAPPRAPRPQPVAARPPATPRGTWYNFGLESIALLFALGFALAMWRIDGYFGVNFARGIPGLSTIPNTVFWPPVWTWVLGLGISAMQGAFWPRRAVYTANGTLLKEGSSLQEIITWLFFLGVNVGSSALGMKPIIAGMNLAGIVVPAEGQWLWGTAWVLAFIFALYPEWAARVFGIKLWHLWIPRSRPRFRRVAQ</sequence>
<keyword evidence="4" id="KW-1185">Reference proteome</keyword>
<evidence type="ECO:0000313" key="4">
    <source>
        <dbReference type="Proteomes" id="UP001193081"/>
    </source>
</evidence>
<gene>
    <name evidence="3" type="ORF">EYB53_023990</name>
</gene>
<feature type="transmembrane region" description="Helical" evidence="2">
    <location>
        <begin position="121"/>
        <end position="142"/>
    </location>
</feature>
<keyword evidence="2" id="KW-0812">Transmembrane</keyword>
<dbReference type="RefSeq" id="WP_167857591.1">
    <property type="nucleotide sequence ID" value="NZ_SIJK02000096.1"/>
</dbReference>
<name>A0ABS4DH94_9CHLR</name>
<proteinExistence type="predicted"/>
<evidence type="ECO:0000256" key="2">
    <source>
        <dbReference type="SAM" id="Phobius"/>
    </source>
</evidence>
<reference evidence="3 4" key="1">
    <citation type="submission" date="2021-03" db="EMBL/GenBank/DDBJ databases">
        <authorList>
            <person name="Grouzdev D.S."/>
        </authorList>
    </citation>
    <scope>NUCLEOTIDE SEQUENCE [LARGE SCALE GENOMIC DNA]</scope>
    <source>
        <strain evidence="3 4">M50-1</strain>
    </source>
</reference>
<feature type="transmembrane region" description="Helical" evidence="2">
    <location>
        <begin position="248"/>
        <end position="266"/>
    </location>
</feature>
<keyword evidence="2" id="KW-0472">Membrane</keyword>
<dbReference type="EMBL" id="SIJK02000096">
    <property type="protein sequence ID" value="MBP1468793.1"/>
    <property type="molecule type" value="Genomic_DNA"/>
</dbReference>
<keyword evidence="2" id="KW-1133">Transmembrane helix</keyword>
<organism evidence="3 4">
    <name type="scientific">Candidatus Chloroploca mongolica</name>
    <dbReference type="NCBI Taxonomy" id="2528176"/>
    <lineage>
        <taxon>Bacteria</taxon>
        <taxon>Bacillati</taxon>
        <taxon>Chloroflexota</taxon>
        <taxon>Chloroflexia</taxon>
        <taxon>Chloroflexales</taxon>
        <taxon>Chloroflexineae</taxon>
        <taxon>Oscillochloridaceae</taxon>
        <taxon>Candidatus Chloroploca</taxon>
    </lineage>
</organism>
<accession>A0ABS4DH94</accession>
<dbReference type="Proteomes" id="UP001193081">
    <property type="component" value="Unassembled WGS sequence"/>
</dbReference>
<feature type="transmembrane region" description="Helical" evidence="2">
    <location>
        <begin position="171"/>
        <end position="189"/>
    </location>
</feature>
<comment type="caution">
    <text evidence="3">The sequence shown here is derived from an EMBL/GenBank/DDBJ whole genome shotgun (WGS) entry which is preliminary data.</text>
</comment>